<evidence type="ECO:0000313" key="2">
    <source>
        <dbReference type="EMBL" id="TEB35935.1"/>
    </source>
</evidence>
<dbReference type="InterPro" id="IPR012334">
    <property type="entry name" value="Pectin_lyas_fold"/>
</dbReference>
<dbReference type="SUPFAM" id="SSF51126">
    <property type="entry name" value="Pectin lyase-like"/>
    <property type="match status" value="2"/>
</dbReference>
<protein>
    <submittedName>
        <fullName evidence="2">Glycoside hydrolase family 55 protein</fullName>
    </submittedName>
</protein>
<sequence>MSNLEVRDDEPYWLETIAHRGTAAYNSNPSYQVFRNVKDFGAKGDGITDDTAAINLAISTGNRCGGGTCPSSTTTPALVYFPRGTYLVSSPIIAYYYTQLVGDAKNPPTLLASASFEGMAVIDADPYIPNGGGRQWYGNTNNFFRSVRNFVIDTRRIPPQKTGTGIHWQVAQATSLFNIAFHLSAASNTAHQALFIENGSGGYMGDLTINGGKFGMWVGNQQFTVRNVVINNAQTAVYMQWNWGKHWVASVSPINNCKIGFDLFTSSTTQGVGAIAIIDAEVKDTPTFLSVAETSETGTFSGSLALDNVDLVNVPIAVGAKSGETLLHGGTKHIDAWVHGNVYAGADPDKDYIRGSIHPTNKPRSLLTPEGKVFGKMHPQYENLKASDIISVKANGAKGDGKTDDTVAIQQVLTKYGSSKVIFFDAGTYVVRKTVTIPPGARIVGEAWSVIAGEGAAYQDMNNPRVVVRVGAKGSQGIVQISDILFTTIGPAAGAIVVEWNIRAPDGQLGEAGMWDTHIRCVVGHFSAGTKLQYPQCPPRFTKFDRCMAAYLALHLTEQSTAYLEGSWIWLADHDLDGSNEAQISIYAGRGILSESKGPVWMVGTAEHFVLYQYRLVNAENHYMGLIQTESPYFQPSPPAPSPFVINQIYKDPTFPSDVQSSWGLSVQNSQDIIVFGAGLYSFFDNYSQACISKRNCQSKILDVDNNSKISVFSLSTVASNFQVSMDGNGIVDQAKNLAGFASTVTLWRGGCELI</sequence>
<name>A0A4Y7TP16_COPMI</name>
<organism evidence="2 3">
    <name type="scientific">Coprinellus micaceus</name>
    <name type="common">Glistening ink-cap mushroom</name>
    <name type="synonym">Coprinus micaceus</name>
    <dbReference type="NCBI Taxonomy" id="71717"/>
    <lineage>
        <taxon>Eukaryota</taxon>
        <taxon>Fungi</taxon>
        <taxon>Dikarya</taxon>
        <taxon>Basidiomycota</taxon>
        <taxon>Agaricomycotina</taxon>
        <taxon>Agaricomycetes</taxon>
        <taxon>Agaricomycetidae</taxon>
        <taxon>Agaricales</taxon>
        <taxon>Agaricineae</taxon>
        <taxon>Psathyrellaceae</taxon>
        <taxon>Coprinellus</taxon>
    </lineage>
</organism>
<dbReference type="InterPro" id="IPR011050">
    <property type="entry name" value="Pectin_lyase_fold/virulence"/>
</dbReference>
<accession>A0A4Y7TP16</accession>
<dbReference type="PANTHER" id="PTHR33928:SF2">
    <property type="entry name" value="PECTATE LYASE SUPERFAMILY PROTEIN DOMAIN-CONTAINING PROTEIN-RELATED"/>
    <property type="match status" value="1"/>
</dbReference>
<dbReference type="EMBL" id="QPFP01000006">
    <property type="protein sequence ID" value="TEB35935.1"/>
    <property type="molecule type" value="Genomic_DNA"/>
</dbReference>
<dbReference type="InterPro" id="IPR039279">
    <property type="entry name" value="QRT3-like"/>
</dbReference>
<dbReference type="CDD" id="cd23668">
    <property type="entry name" value="GH55_beta13glucanase-like"/>
    <property type="match status" value="1"/>
</dbReference>
<keyword evidence="2" id="KW-0378">Hydrolase</keyword>
<dbReference type="Gene3D" id="2.160.20.10">
    <property type="entry name" value="Single-stranded right-handed beta-helix, Pectin lyase-like"/>
    <property type="match status" value="2"/>
</dbReference>
<dbReference type="InterPro" id="IPR024535">
    <property type="entry name" value="RHGA/B-epi-like_pectate_lyase"/>
</dbReference>
<dbReference type="Pfam" id="PF12708">
    <property type="entry name" value="Pect-lyase_RHGA_epim"/>
    <property type="match status" value="2"/>
</dbReference>
<dbReference type="STRING" id="71717.A0A4Y7TP16"/>
<evidence type="ECO:0000259" key="1">
    <source>
        <dbReference type="Pfam" id="PF12708"/>
    </source>
</evidence>
<evidence type="ECO:0000313" key="3">
    <source>
        <dbReference type="Proteomes" id="UP000298030"/>
    </source>
</evidence>
<comment type="caution">
    <text evidence="2">The sequence shown here is derived from an EMBL/GenBank/DDBJ whole genome shotgun (WGS) entry which is preliminary data.</text>
</comment>
<feature type="domain" description="Rhamnogalacturonase A/B/Epimerase-like pectate lyase" evidence="1">
    <location>
        <begin position="34"/>
        <end position="262"/>
    </location>
</feature>
<dbReference type="PANTHER" id="PTHR33928">
    <property type="entry name" value="POLYGALACTURONASE QRT3"/>
    <property type="match status" value="1"/>
</dbReference>
<dbReference type="AlphaFoldDB" id="A0A4Y7TP16"/>
<gene>
    <name evidence="2" type="ORF">FA13DRAFT_1623501</name>
</gene>
<dbReference type="OrthoDB" id="1046782at2759"/>
<dbReference type="GO" id="GO:0004650">
    <property type="term" value="F:polygalacturonase activity"/>
    <property type="evidence" value="ECO:0007669"/>
    <property type="project" value="InterPro"/>
</dbReference>
<proteinExistence type="predicted"/>
<dbReference type="FunFam" id="2.160.20.10:FF:000049">
    <property type="entry name" value="Putative exo-beta-1,3-glucanase"/>
    <property type="match status" value="1"/>
</dbReference>
<reference evidence="2 3" key="1">
    <citation type="journal article" date="2019" name="Nat. Ecol. Evol.">
        <title>Megaphylogeny resolves global patterns of mushroom evolution.</title>
        <authorList>
            <person name="Varga T."/>
            <person name="Krizsan K."/>
            <person name="Foldi C."/>
            <person name="Dima B."/>
            <person name="Sanchez-Garcia M."/>
            <person name="Sanchez-Ramirez S."/>
            <person name="Szollosi G.J."/>
            <person name="Szarkandi J.G."/>
            <person name="Papp V."/>
            <person name="Albert L."/>
            <person name="Andreopoulos W."/>
            <person name="Angelini C."/>
            <person name="Antonin V."/>
            <person name="Barry K.W."/>
            <person name="Bougher N.L."/>
            <person name="Buchanan P."/>
            <person name="Buyck B."/>
            <person name="Bense V."/>
            <person name="Catcheside P."/>
            <person name="Chovatia M."/>
            <person name="Cooper J."/>
            <person name="Damon W."/>
            <person name="Desjardin D."/>
            <person name="Finy P."/>
            <person name="Geml J."/>
            <person name="Haridas S."/>
            <person name="Hughes K."/>
            <person name="Justo A."/>
            <person name="Karasinski D."/>
            <person name="Kautmanova I."/>
            <person name="Kiss B."/>
            <person name="Kocsube S."/>
            <person name="Kotiranta H."/>
            <person name="LaButti K.M."/>
            <person name="Lechner B.E."/>
            <person name="Liimatainen K."/>
            <person name="Lipzen A."/>
            <person name="Lukacs Z."/>
            <person name="Mihaltcheva S."/>
            <person name="Morgado L.N."/>
            <person name="Niskanen T."/>
            <person name="Noordeloos M.E."/>
            <person name="Ohm R.A."/>
            <person name="Ortiz-Santana B."/>
            <person name="Ovrebo C."/>
            <person name="Racz N."/>
            <person name="Riley R."/>
            <person name="Savchenko A."/>
            <person name="Shiryaev A."/>
            <person name="Soop K."/>
            <person name="Spirin V."/>
            <person name="Szebenyi C."/>
            <person name="Tomsovsky M."/>
            <person name="Tulloss R.E."/>
            <person name="Uehling J."/>
            <person name="Grigoriev I.V."/>
            <person name="Vagvolgyi C."/>
            <person name="Papp T."/>
            <person name="Martin F.M."/>
            <person name="Miettinen O."/>
            <person name="Hibbett D.S."/>
            <person name="Nagy L.G."/>
        </authorList>
    </citation>
    <scope>NUCLEOTIDE SEQUENCE [LARGE SCALE GENOMIC DNA]</scope>
    <source>
        <strain evidence="2 3">FP101781</strain>
    </source>
</reference>
<dbReference type="Proteomes" id="UP000298030">
    <property type="component" value="Unassembled WGS sequence"/>
</dbReference>
<keyword evidence="3" id="KW-1185">Reference proteome</keyword>
<feature type="domain" description="Rhamnogalacturonase A/B/Epimerase-like pectate lyase" evidence="1">
    <location>
        <begin position="390"/>
        <end position="450"/>
    </location>
</feature>